<organism evidence="5 6">
    <name type="scientific">Neoroseomonas soli</name>
    <dbReference type="NCBI Taxonomy" id="1081025"/>
    <lineage>
        <taxon>Bacteria</taxon>
        <taxon>Pseudomonadati</taxon>
        <taxon>Pseudomonadota</taxon>
        <taxon>Alphaproteobacteria</taxon>
        <taxon>Acetobacterales</taxon>
        <taxon>Acetobacteraceae</taxon>
        <taxon>Neoroseomonas</taxon>
    </lineage>
</organism>
<dbReference type="Gene3D" id="3.40.50.620">
    <property type="entry name" value="HUPs"/>
    <property type="match status" value="2"/>
</dbReference>
<feature type="domain" description="UspA" evidence="4">
    <location>
        <begin position="2"/>
        <end position="130"/>
    </location>
</feature>
<dbReference type="CDD" id="cd00293">
    <property type="entry name" value="USP-like"/>
    <property type="match status" value="2"/>
</dbReference>
<evidence type="ECO:0000256" key="2">
    <source>
        <dbReference type="ARBA" id="ARBA00022741"/>
    </source>
</evidence>
<evidence type="ECO:0000313" key="6">
    <source>
        <dbReference type="Proteomes" id="UP001138751"/>
    </source>
</evidence>
<dbReference type="InterPro" id="IPR014729">
    <property type="entry name" value="Rossmann-like_a/b/a_fold"/>
</dbReference>
<protein>
    <submittedName>
        <fullName evidence="5">Universal stress protein</fullName>
    </submittedName>
</protein>
<keyword evidence="3" id="KW-0067">ATP-binding</keyword>
<dbReference type="InterPro" id="IPR006016">
    <property type="entry name" value="UspA"/>
</dbReference>
<reference evidence="5" key="1">
    <citation type="submission" date="2020-01" db="EMBL/GenBank/DDBJ databases">
        <authorList>
            <person name="Rat A."/>
        </authorList>
    </citation>
    <scope>NUCLEOTIDE SEQUENCE</scope>
    <source>
        <strain evidence="5">LMG 31231</strain>
    </source>
</reference>
<evidence type="ECO:0000259" key="4">
    <source>
        <dbReference type="Pfam" id="PF00582"/>
    </source>
</evidence>
<feature type="domain" description="UspA" evidence="4">
    <location>
        <begin position="138"/>
        <end position="283"/>
    </location>
</feature>
<evidence type="ECO:0000256" key="3">
    <source>
        <dbReference type="ARBA" id="ARBA00022840"/>
    </source>
</evidence>
<dbReference type="SUPFAM" id="SSF52402">
    <property type="entry name" value="Adenine nucleotide alpha hydrolases-like"/>
    <property type="match status" value="2"/>
</dbReference>
<dbReference type="InterPro" id="IPR006015">
    <property type="entry name" value="Universal_stress_UspA"/>
</dbReference>
<evidence type="ECO:0000313" key="5">
    <source>
        <dbReference type="EMBL" id="MBR0670422.1"/>
    </source>
</evidence>
<comment type="caution">
    <text evidence="5">The sequence shown here is derived from an EMBL/GenBank/DDBJ whole genome shotgun (WGS) entry which is preliminary data.</text>
</comment>
<dbReference type="AlphaFoldDB" id="A0A9X9WTE3"/>
<gene>
    <name evidence="5" type="ORF">GXW76_04495</name>
</gene>
<comment type="similarity">
    <text evidence="1">Belongs to the universal stress protein A family.</text>
</comment>
<sequence>MRLLCATDLSSRSDRALRRAGLLAREAGAELVLLSVVDDDQPDILVASERREVAMLLAEQSRSVHELQGLEPRLRVESGDAFDAIIRIAEAEAVHLIVMGEHRKRLLRDMFVGTTIERVMRRGHRPVLMVNRPAERPYRKILAAIDMSEASAHALRTAAVLRFLQRGEVTVFHAFQQPGKGNLVLADLPNASIAAHVAVTATETRGELIRFLGGIDLGPGSRLPPITLEEGAPGEALRRCVERLSPDLVVLGTRGHGPLGRLILGSVADEALRTLECDILAVPPPISPP</sequence>
<reference evidence="5" key="2">
    <citation type="journal article" date="2021" name="Syst. Appl. Microbiol.">
        <title>Roseomonas hellenica sp. nov., isolated from roots of wild-growing Alkanna tinctoria.</title>
        <authorList>
            <person name="Rat A."/>
            <person name="Naranjo H.D."/>
            <person name="Lebbe L."/>
            <person name="Cnockaert M."/>
            <person name="Krigas N."/>
            <person name="Grigoriadou K."/>
            <person name="Maloupa E."/>
            <person name="Willems A."/>
        </authorList>
    </citation>
    <scope>NUCLEOTIDE SEQUENCE</scope>
    <source>
        <strain evidence="5">LMG 31231</strain>
    </source>
</reference>
<keyword evidence="6" id="KW-1185">Reference proteome</keyword>
<dbReference type="EMBL" id="JAAEDM010000007">
    <property type="protein sequence ID" value="MBR0670422.1"/>
    <property type="molecule type" value="Genomic_DNA"/>
</dbReference>
<name>A0A9X9WTE3_9PROT</name>
<dbReference type="PRINTS" id="PR01438">
    <property type="entry name" value="UNVRSLSTRESS"/>
</dbReference>
<evidence type="ECO:0000256" key="1">
    <source>
        <dbReference type="ARBA" id="ARBA00008791"/>
    </source>
</evidence>
<keyword evidence="2" id="KW-0547">Nucleotide-binding</keyword>
<dbReference type="Pfam" id="PF00582">
    <property type="entry name" value="Usp"/>
    <property type="match status" value="2"/>
</dbReference>
<dbReference type="Proteomes" id="UP001138751">
    <property type="component" value="Unassembled WGS sequence"/>
</dbReference>
<accession>A0A9X9WTE3</accession>
<dbReference type="PANTHER" id="PTHR46268:SF27">
    <property type="entry name" value="UNIVERSAL STRESS PROTEIN RV2623"/>
    <property type="match status" value="1"/>
</dbReference>
<proteinExistence type="inferred from homology"/>
<dbReference type="GO" id="GO:0005524">
    <property type="term" value="F:ATP binding"/>
    <property type="evidence" value="ECO:0007669"/>
    <property type="project" value="UniProtKB-KW"/>
</dbReference>
<dbReference type="PANTHER" id="PTHR46268">
    <property type="entry name" value="STRESS RESPONSE PROTEIN NHAX"/>
    <property type="match status" value="1"/>
</dbReference>